<feature type="domain" description="ABC transporter" evidence="13">
    <location>
        <begin position="295"/>
        <end position="544"/>
    </location>
</feature>
<feature type="transmembrane region" description="Helical" evidence="12">
    <location>
        <begin position="229"/>
        <end position="252"/>
    </location>
</feature>
<reference evidence="14 15" key="1">
    <citation type="submission" date="2018-01" db="EMBL/GenBank/DDBJ databases">
        <title>Cryobacterium sp. nov., from glaciers in China.</title>
        <authorList>
            <person name="Liu Q."/>
            <person name="Xin Y.-H."/>
        </authorList>
    </citation>
    <scope>NUCLEOTIDE SEQUENCE [LARGE SCALE GENOMIC DNA]</scope>
    <source>
        <strain evidence="14 15">TMB1-8</strain>
    </source>
</reference>
<evidence type="ECO:0000256" key="11">
    <source>
        <dbReference type="ARBA" id="ARBA00023136"/>
    </source>
</evidence>
<dbReference type="Pfam" id="PF00528">
    <property type="entry name" value="BPD_transp_1"/>
    <property type="match status" value="1"/>
</dbReference>
<keyword evidence="3" id="KW-0813">Transport</keyword>
<comment type="subcellular location">
    <subcellularLocation>
        <location evidence="1">Membrane</location>
        <topology evidence="1">Multi-pass membrane protein</topology>
    </subcellularLocation>
</comment>
<evidence type="ECO:0000313" key="14">
    <source>
        <dbReference type="EMBL" id="POH58709.1"/>
    </source>
</evidence>
<evidence type="ECO:0000256" key="10">
    <source>
        <dbReference type="ARBA" id="ARBA00023112"/>
    </source>
</evidence>
<evidence type="ECO:0000256" key="9">
    <source>
        <dbReference type="ARBA" id="ARBA00023065"/>
    </source>
</evidence>
<evidence type="ECO:0000256" key="5">
    <source>
        <dbReference type="ARBA" id="ARBA00022596"/>
    </source>
</evidence>
<keyword evidence="6 12" id="KW-0812">Transmembrane</keyword>
<gene>
    <name evidence="14" type="ORF">C3B59_18695</name>
</gene>
<feature type="transmembrane region" description="Helical" evidence="12">
    <location>
        <begin position="125"/>
        <end position="148"/>
    </location>
</feature>
<dbReference type="GO" id="GO:0005524">
    <property type="term" value="F:ATP binding"/>
    <property type="evidence" value="ECO:0007669"/>
    <property type="project" value="InterPro"/>
</dbReference>
<evidence type="ECO:0000256" key="12">
    <source>
        <dbReference type="SAM" id="Phobius"/>
    </source>
</evidence>
<dbReference type="Gene3D" id="3.40.50.300">
    <property type="entry name" value="P-loop containing nucleotide triphosphate hydrolases"/>
    <property type="match status" value="1"/>
</dbReference>
<dbReference type="InterPro" id="IPR050388">
    <property type="entry name" value="ABC_Ni/Peptide_Import"/>
</dbReference>
<dbReference type="AlphaFoldDB" id="A0A2S3Z512"/>
<dbReference type="PANTHER" id="PTHR43297">
    <property type="entry name" value="OLIGOPEPTIDE TRANSPORT ATP-BINDING PROTEIN APPD"/>
    <property type="match status" value="1"/>
</dbReference>
<evidence type="ECO:0000256" key="1">
    <source>
        <dbReference type="ARBA" id="ARBA00004141"/>
    </source>
</evidence>
<evidence type="ECO:0000256" key="7">
    <source>
        <dbReference type="ARBA" id="ARBA00022967"/>
    </source>
</evidence>
<feature type="transmembrane region" description="Helical" evidence="12">
    <location>
        <begin position="82"/>
        <end position="105"/>
    </location>
</feature>
<comment type="caution">
    <text evidence="14">The sequence shown here is derived from an EMBL/GenBank/DDBJ whole genome shotgun (WGS) entry which is preliminary data.</text>
</comment>
<evidence type="ECO:0000256" key="3">
    <source>
        <dbReference type="ARBA" id="ARBA00022448"/>
    </source>
</evidence>
<dbReference type="InterPro" id="IPR027417">
    <property type="entry name" value="P-loop_NTPase"/>
</dbReference>
<dbReference type="InterPro" id="IPR003439">
    <property type="entry name" value="ABC_transporter-like_ATP-bd"/>
</dbReference>
<feature type="transmembrane region" description="Helical" evidence="12">
    <location>
        <begin position="184"/>
        <end position="209"/>
    </location>
</feature>
<dbReference type="EMBL" id="PPXF01000070">
    <property type="protein sequence ID" value="POH58709.1"/>
    <property type="molecule type" value="Genomic_DNA"/>
</dbReference>
<evidence type="ECO:0000256" key="2">
    <source>
        <dbReference type="ARBA" id="ARBA00005417"/>
    </source>
</evidence>
<organism evidence="14 15">
    <name type="scientific">Cryobacterium zongtaii</name>
    <dbReference type="NCBI Taxonomy" id="1259217"/>
    <lineage>
        <taxon>Bacteria</taxon>
        <taxon>Bacillati</taxon>
        <taxon>Actinomycetota</taxon>
        <taxon>Actinomycetes</taxon>
        <taxon>Micrococcales</taxon>
        <taxon>Microbacteriaceae</taxon>
        <taxon>Cryobacterium</taxon>
    </lineage>
</organism>
<dbReference type="PROSITE" id="PS50893">
    <property type="entry name" value="ABC_TRANSPORTER_2"/>
    <property type="match status" value="1"/>
</dbReference>
<keyword evidence="5" id="KW-0533">Nickel</keyword>
<name>A0A2S3Z512_9MICO</name>
<dbReference type="Pfam" id="PF00005">
    <property type="entry name" value="ABC_tran"/>
    <property type="match status" value="1"/>
</dbReference>
<evidence type="ECO:0000313" key="15">
    <source>
        <dbReference type="Proteomes" id="UP000237104"/>
    </source>
</evidence>
<evidence type="ECO:0000256" key="4">
    <source>
        <dbReference type="ARBA" id="ARBA00022475"/>
    </source>
</evidence>
<dbReference type="PANTHER" id="PTHR43297:SF13">
    <property type="entry name" value="NICKEL ABC TRANSPORTER, ATP-BINDING PROTEIN"/>
    <property type="match status" value="1"/>
</dbReference>
<keyword evidence="10" id="KW-0921">Nickel transport</keyword>
<sequence length="556" mass="57600">MRTVAGPRRWGLLILACLAGAGVLVATQLGDAEGALLHPLSDRLPLATAGTLAAPILSGLLGLGGGLLAARRSGWVDPRLRSLVGAGIGVCLAWLALVLVFWFAVQAELMPVLEDGPTARAGASALSSVLLPATVIVLGAATAITVSVRAATRVAAIEGHVQTARSRGLPTTAPVILRVFRRTILAILAILLVEFLVLYASALTVQAVFTTPALATMLPLLPAESLPFVLGACLSCVVGVIMTGVTVASAALGPAAPRPPQTGPTPGGLAAALLADSRQARPALPSTMFRSTDLLDIRDLCLHDRAAQEPRDTLHGISLTATRGQALAVVGGGSDATSSLCHAIAGLLPLDSPIRSGSILFDGTELVGLAEAEFRHLRGQQIGFLPAPAADRLDPDVRIGHQLAGILAGRPGHSRSDARSGAAALLTAVGVDNVEAVLWAFPHQVSVLISQRVLLAGALVREPQLLVADNPTEGLDTADEESFLDSLHALQKQLGFTLIVASPRAEIIARCDRVAVMSDDTIVEHASVPELLIDPRHPHSRRLLADRSSGPRPIGR</sequence>
<dbReference type="GO" id="GO:0055085">
    <property type="term" value="P:transmembrane transport"/>
    <property type="evidence" value="ECO:0007669"/>
    <property type="project" value="InterPro"/>
</dbReference>
<proteinExistence type="inferred from homology"/>
<comment type="similarity">
    <text evidence="2">Belongs to the ABC transporter superfamily.</text>
</comment>
<keyword evidence="8 12" id="KW-1133">Transmembrane helix</keyword>
<keyword evidence="11 12" id="KW-0472">Membrane</keyword>
<keyword evidence="9" id="KW-0406">Ion transport</keyword>
<keyword evidence="7" id="KW-1278">Translocase</keyword>
<dbReference type="SUPFAM" id="SSF52540">
    <property type="entry name" value="P-loop containing nucleoside triphosphate hydrolases"/>
    <property type="match status" value="1"/>
</dbReference>
<dbReference type="OrthoDB" id="3677453at2"/>
<evidence type="ECO:0000259" key="13">
    <source>
        <dbReference type="PROSITE" id="PS50893"/>
    </source>
</evidence>
<dbReference type="InterPro" id="IPR000515">
    <property type="entry name" value="MetI-like"/>
</dbReference>
<feature type="transmembrane region" description="Helical" evidence="12">
    <location>
        <begin position="50"/>
        <end position="70"/>
    </location>
</feature>
<dbReference type="GO" id="GO:0016020">
    <property type="term" value="C:membrane"/>
    <property type="evidence" value="ECO:0007669"/>
    <property type="project" value="UniProtKB-SubCell"/>
</dbReference>
<dbReference type="GO" id="GO:0015675">
    <property type="term" value="P:nickel cation transport"/>
    <property type="evidence" value="ECO:0007669"/>
    <property type="project" value="UniProtKB-KW"/>
</dbReference>
<accession>A0A2S3Z512</accession>
<dbReference type="RefSeq" id="WP_103432688.1">
    <property type="nucleotide sequence ID" value="NZ_PPXF01000070.1"/>
</dbReference>
<protein>
    <recommendedName>
        <fullName evidence="13">ABC transporter domain-containing protein</fullName>
    </recommendedName>
</protein>
<keyword evidence="4" id="KW-1003">Cell membrane</keyword>
<evidence type="ECO:0000256" key="8">
    <source>
        <dbReference type="ARBA" id="ARBA00022989"/>
    </source>
</evidence>
<dbReference type="Proteomes" id="UP000237104">
    <property type="component" value="Unassembled WGS sequence"/>
</dbReference>
<evidence type="ECO:0000256" key="6">
    <source>
        <dbReference type="ARBA" id="ARBA00022692"/>
    </source>
</evidence>
<dbReference type="GO" id="GO:0016887">
    <property type="term" value="F:ATP hydrolysis activity"/>
    <property type="evidence" value="ECO:0007669"/>
    <property type="project" value="InterPro"/>
</dbReference>